<dbReference type="CDD" id="cd08897">
    <property type="entry name" value="SRPBCC_CalC_Aha1-like_4"/>
    <property type="match status" value="1"/>
</dbReference>
<reference evidence="3 4" key="1">
    <citation type="journal article" date="2013" name="Genome Announc.">
        <title>Draft Genome Sequence of Cesiribacter andamanensis Strain AMV16T, Isolated from a Soil Sample from a Mud Volcano in the Andaman Islands, India.</title>
        <authorList>
            <person name="Shivaji S."/>
            <person name="Ara S."/>
            <person name="Begum Z."/>
            <person name="Srinivas T.N."/>
            <person name="Singh A."/>
            <person name="Kumar Pinnaka A."/>
        </authorList>
    </citation>
    <scope>NUCLEOTIDE SEQUENCE [LARGE SCALE GENOMIC DNA]</scope>
    <source>
        <strain evidence="3 4">AMV16</strain>
    </source>
</reference>
<dbReference type="Gene3D" id="3.30.530.20">
    <property type="match status" value="2"/>
</dbReference>
<name>M7N871_9BACT</name>
<comment type="caution">
    <text evidence="3">The sequence shown here is derived from an EMBL/GenBank/DDBJ whole genome shotgun (WGS) entry which is preliminary data.</text>
</comment>
<gene>
    <name evidence="3" type="ORF">ADICEAN_00044</name>
</gene>
<dbReference type="SUPFAM" id="SSF55961">
    <property type="entry name" value="Bet v1-like"/>
    <property type="match status" value="2"/>
</dbReference>
<dbReference type="RefSeq" id="WP_009193458.1">
    <property type="nucleotide sequence ID" value="NZ_AODQ01000001.1"/>
</dbReference>
<sequence>METTQKKLITVEALINAPVEHVWTCWTAPTHIMRWNQASADWHTTRAENDLRPGGKFLSRMEARDGSFGFDFEGTYQEVIPHEQITYVLDDGRQVSISFKGEAGNTRVVERFEAESTHSVEMQQQGWQAILDNFKQHVENPSTLDSLHFEIEIQAPAERVYRCMLEDETYRLWTEAFSAGSHYKGRWEKGAKLLFLGPDQEGNLGGMVSRIKELVPNRFVSIEHLGLYQNGQEITSGPEVEKWAGALENYTFRQTGGSTLLLIDTDTNAEYKEMFSGIWPRALQKLKSLCEA</sequence>
<dbReference type="STRING" id="1279009.ADICEAN_00044"/>
<proteinExistence type="inferred from homology"/>
<protein>
    <recommendedName>
        <fullName evidence="2">Activator of Hsp90 ATPase homologue 1/2-like C-terminal domain-containing protein</fullName>
    </recommendedName>
</protein>
<dbReference type="CDD" id="cd07814">
    <property type="entry name" value="SRPBCC_CalC_Aha1-like"/>
    <property type="match status" value="1"/>
</dbReference>
<dbReference type="Pfam" id="PF08327">
    <property type="entry name" value="AHSA1"/>
    <property type="match status" value="2"/>
</dbReference>
<evidence type="ECO:0000313" key="3">
    <source>
        <dbReference type="EMBL" id="EMR04773.1"/>
    </source>
</evidence>
<feature type="domain" description="Activator of Hsp90 ATPase homologue 1/2-like C-terminal" evidence="2">
    <location>
        <begin position="16"/>
        <end position="139"/>
    </location>
</feature>
<keyword evidence="4" id="KW-1185">Reference proteome</keyword>
<accession>M7N871</accession>
<comment type="similarity">
    <text evidence="1">Belongs to the AHA1 family.</text>
</comment>
<dbReference type="eggNOG" id="COG3832">
    <property type="taxonomic scope" value="Bacteria"/>
</dbReference>
<organism evidence="3 4">
    <name type="scientific">Cesiribacter andamanensis AMV16</name>
    <dbReference type="NCBI Taxonomy" id="1279009"/>
    <lineage>
        <taxon>Bacteria</taxon>
        <taxon>Pseudomonadati</taxon>
        <taxon>Bacteroidota</taxon>
        <taxon>Cytophagia</taxon>
        <taxon>Cytophagales</taxon>
        <taxon>Cesiribacteraceae</taxon>
        <taxon>Cesiribacter</taxon>
    </lineage>
</organism>
<dbReference type="OrthoDB" id="384974at2"/>
<dbReference type="InterPro" id="IPR023393">
    <property type="entry name" value="START-like_dom_sf"/>
</dbReference>
<dbReference type="Proteomes" id="UP000011910">
    <property type="component" value="Unassembled WGS sequence"/>
</dbReference>
<evidence type="ECO:0000259" key="2">
    <source>
        <dbReference type="Pfam" id="PF08327"/>
    </source>
</evidence>
<dbReference type="PATRIC" id="fig|1279009.4.peg.48"/>
<dbReference type="EMBL" id="AODQ01000001">
    <property type="protein sequence ID" value="EMR04773.1"/>
    <property type="molecule type" value="Genomic_DNA"/>
</dbReference>
<dbReference type="InterPro" id="IPR013538">
    <property type="entry name" value="ASHA1/2-like_C"/>
</dbReference>
<dbReference type="AlphaFoldDB" id="M7N871"/>
<feature type="domain" description="Activator of Hsp90 ATPase homologue 1/2-like C-terminal" evidence="2">
    <location>
        <begin position="155"/>
        <end position="290"/>
    </location>
</feature>
<evidence type="ECO:0000256" key="1">
    <source>
        <dbReference type="ARBA" id="ARBA00006817"/>
    </source>
</evidence>
<evidence type="ECO:0000313" key="4">
    <source>
        <dbReference type="Proteomes" id="UP000011910"/>
    </source>
</evidence>